<feature type="coiled-coil region" evidence="1">
    <location>
        <begin position="152"/>
        <end position="179"/>
    </location>
</feature>
<protein>
    <recommendedName>
        <fullName evidence="3">Signal transduction histidine kinase internal region domain-containing protein</fullName>
    </recommendedName>
</protein>
<dbReference type="SUPFAM" id="SSF55874">
    <property type="entry name" value="ATPase domain of HSP90 chaperone/DNA topoisomerase II/histidine kinase"/>
    <property type="match status" value="1"/>
</dbReference>
<dbReference type="AlphaFoldDB" id="A0A644Y1F9"/>
<organism evidence="4">
    <name type="scientific">bioreactor metagenome</name>
    <dbReference type="NCBI Taxonomy" id="1076179"/>
    <lineage>
        <taxon>unclassified sequences</taxon>
        <taxon>metagenomes</taxon>
        <taxon>ecological metagenomes</taxon>
    </lineage>
</organism>
<dbReference type="InterPro" id="IPR036890">
    <property type="entry name" value="HATPase_C_sf"/>
</dbReference>
<dbReference type="EMBL" id="VSSQ01003793">
    <property type="protein sequence ID" value="MPM22362.1"/>
    <property type="molecule type" value="Genomic_DNA"/>
</dbReference>
<evidence type="ECO:0000259" key="3">
    <source>
        <dbReference type="Pfam" id="PF06580"/>
    </source>
</evidence>
<reference evidence="4" key="1">
    <citation type="submission" date="2019-08" db="EMBL/GenBank/DDBJ databases">
        <authorList>
            <person name="Kucharzyk K."/>
            <person name="Murdoch R.W."/>
            <person name="Higgins S."/>
            <person name="Loffler F."/>
        </authorList>
    </citation>
    <scope>NUCLEOTIDE SEQUENCE</scope>
</reference>
<keyword evidence="2" id="KW-0812">Transmembrane</keyword>
<dbReference type="PANTHER" id="PTHR34220">
    <property type="entry name" value="SENSOR HISTIDINE KINASE YPDA"/>
    <property type="match status" value="1"/>
</dbReference>
<feature type="domain" description="Signal transduction histidine kinase internal region" evidence="3">
    <location>
        <begin position="172"/>
        <end position="246"/>
    </location>
</feature>
<feature type="transmembrane region" description="Helical" evidence="2">
    <location>
        <begin position="60"/>
        <end position="79"/>
    </location>
</feature>
<keyword evidence="2" id="KW-1133">Transmembrane helix</keyword>
<proteinExistence type="predicted"/>
<evidence type="ECO:0000313" key="4">
    <source>
        <dbReference type="EMBL" id="MPM22362.1"/>
    </source>
</evidence>
<dbReference type="Gene3D" id="3.30.565.10">
    <property type="entry name" value="Histidine kinase-like ATPase, C-terminal domain"/>
    <property type="match status" value="1"/>
</dbReference>
<gene>
    <name evidence="4" type="ORF">SDC9_68814</name>
</gene>
<name>A0A644Y1F9_9ZZZZ</name>
<dbReference type="Pfam" id="PF06580">
    <property type="entry name" value="His_kinase"/>
    <property type="match status" value="1"/>
</dbReference>
<feature type="transmembrane region" description="Helical" evidence="2">
    <location>
        <begin position="21"/>
        <end position="40"/>
    </location>
</feature>
<feature type="transmembrane region" description="Helical" evidence="2">
    <location>
        <begin position="91"/>
        <end position="109"/>
    </location>
</feature>
<evidence type="ECO:0000256" key="2">
    <source>
        <dbReference type="SAM" id="Phobius"/>
    </source>
</evidence>
<feature type="transmembrane region" description="Helical" evidence="2">
    <location>
        <begin position="129"/>
        <end position="151"/>
    </location>
</feature>
<dbReference type="InterPro" id="IPR050640">
    <property type="entry name" value="Bact_2-comp_sensor_kinase"/>
</dbReference>
<accession>A0A644Y1F9</accession>
<keyword evidence="1" id="KW-0175">Coiled coil</keyword>
<keyword evidence="2" id="KW-0472">Membrane</keyword>
<dbReference type="GO" id="GO:0000155">
    <property type="term" value="F:phosphorelay sensor kinase activity"/>
    <property type="evidence" value="ECO:0007669"/>
    <property type="project" value="InterPro"/>
</dbReference>
<evidence type="ECO:0000256" key="1">
    <source>
        <dbReference type="SAM" id="Coils"/>
    </source>
</evidence>
<dbReference type="PANTHER" id="PTHR34220:SF7">
    <property type="entry name" value="SENSOR HISTIDINE KINASE YPDA"/>
    <property type="match status" value="1"/>
</dbReference>
<comment type="caution">
    <text evidence="4">The sequence shown here is derived from an EMBL/GenBank/DDBJ whole genome shotgun (WGS) entry which is preliminary data.</text>
</comment>
<dbReference type="GO" id="GO:0016020">
    <property type="term" value="C:membrane"/>
    <property type="evidence" value="ECO:0007669"/>
    <property type="project" value="InterPro"/>
</dbReference>
<dbReference type="InterPro" id="IPR010559">
    <property type="entry name" value="Sig_transdc_His_kin_internal"/>
</dbReference>
<sequence>MKLRKRQPFFLNYNKKTALTAAIVISFILAFVMLSSSIYAISLDKTMGIKAADLISVKSIATLLFNTLLLYFLFRLQFWAITHFPASRYKIWLILIGLLVIIAILSPFFPRMQWWWFREEVSPKAYSTIHYVKDLTVLIISFLFTALIYLINENQKNMTENQNLVIENLQNRYNALKNQTNPHFLFNSLNTLNGLIGYDDERAREYVEQLSAVFRYTMQDRSVIKVSEELQFVESYIYLMKIRYNDGLNVHIQHAGLYQESYILPFGLQILIENAIKHNVISRKDPLCILIEATENNTLRVENNRQPKQGEKNTTGLGLANLNERYRLMFGKEIEIYSDDKVFAVEIPLIKNREIPDSVKQEIRTYDRTNSAVI</sequence>